<dbReference type="PANTHER" id="PTHR22798">
    <property type="entry name" value="MCT-1 PROTEIN"/>
    <property type="match status" value="1"/>
</dbReference>
<dbReference type="GO" id="GO:0001731">
    <property type="term" value="P:formation of translation preinitiation complex"/>
    <property type="evidence" value="ECO:0007669"/>
    <property type="project" value="TreeGrafter"/>
</dbReference>
<dbReference type="GO" id="GO:0003723">
    <property type="term" value="F:RNA binding"/>
    <property type="evidence" value="ECO:0007669"/>
    <property type="project" value="InterPro"/>
</dbReference>
<accession>A0A146KMW2</accession>
<dbReference type="InterPro" id="IPR004521">
    <property type="entry name" value="Uncharacterised_CHP00451"/>
</dbReference>
<feature type="non-terminal residue" evidence="3">
    <location>
        <position position="172"/>
    </location>
</feature>
<dbReference type="Gene3D" id="3.10.400.20">
    <property type="match status" value="1"/>
</dbReference>
<evidence type="ECO:0000256" key="1">
    <source>
        <dbReference type="ARBA" id="ARBA00022490"/>
    </source>
</evidence>
<dbReference type="PROSITE" id="PS50890">
    <property type="entry name" value="PUA"/>
    <property type="match status" value="1"/>
</dbReference>
<dbReference type="PIRSF" id="PIRSF005067">
    <property type="entry name" value="Tma_RNA-bind_prd"/>
    <property type="match status" value="1"/>
</dbReference>
<sequence>QKSFSSTQKLRNKDAKQIITQLNQNYPDLKEFIEEMQKKNLSLLKTSNRFQFLAADGTLLFFNYYDNQWIPMLRLLHQYPTLLPYIHNDKGSCKFILQGAKLMAPGIHKIDDKCKINEIYPLKFDDSVDAMGYIKLTQSPEEIMKDGRKDVIGEMITIIGDGLWEMGDQVKM</sequence>
<keyword evidence="1" id="KW-0963">Cytoplasm</keyword>
<gene>
    <name evidence="3" type="ORF">TPC1_10259</name>
</gene>
<evidence type="ECO:0000313" key="3">
    <source>
        <dbReference type="EMBL" id="JAP96419.1"/>
    </source>
</evidence>
<dbReference type="EMBL" id="GDID01000187">
    <property type="protein sequence ID" value="JAP96419.1"/>
    <property type="molecule type" value="Transcribed_RNA"/>
</dbReference>
<dbReference type="NCBIfam" id="TIGR00451">
    <property type="entry name" value="unchar_dom_2"/>
    <property type="match status" value="1"/>
</dbReference>
<organism evidence="3">
    <name type="scientific">Trepomonas sp. PC1</name>
    <dbReference type="NCBI Taxonomy" id="1076344"/>
    <lineage>
        <taxon>Eukaryota</taxon>
        <taxon>Metamonada</taxon>
        <taxon>Diplomonadida</taxon>
        <taxon>Hexamitidae</taxon>
        <taxon>Hexamitinae</taxon>
        <taxon>Trepomonas</taxon>
    </lineage>
</organism>
<name>A0A146KMW2_9EUKA</name>
<dbReference type="InterPro" id="IPR016437">
    <property type="entry name" value="MCT-1/Tma20"/>
</dbReference>
<evidence type="ECO:0000259" key="2">
    <source>
        <dbReference type="Pfam" id="PF17832"/>
    </source>
</evidence>
<proteinExistence type="predicted"/>
<dbReference type="Pfam" id="PF17832">
    <property type="entry name" value="Pre-PUA"/>
    <property type="match status" value="1"/>
</dbReference>
<dbReference type="SUPFAM" id="SSF88697">
    <property type="entry name" value="PUA domain-like"/>
    <property type="match status" value="1"/>
</dbReference>
<dbReference type="InterPro" id="IPR015947">
    <property type="entry name" value="PUA-like_sf"/>
</dbReference>
<reference evidence="3" key="1">
    <citation type="submission" date="2015-07" db="EMBL/GenBank/DDBJ databases">
        <title>Adaptation to a free-living lifestyle via gene acquisitions in the diplomonad Trepomonas sp. PC1.</title>
        <authorList>
            <person name="Xu F."/>
            <person name="Jerlstrom-Hultqvist J."/>
            <person name="Kolisko M."/>
            <person name="Simpson A.G.B."/>
            <person name="Roger A.J."/>
            <person name="Svard S.G."/>
            <person name="Andersson J.O."/>
        </authorList>
    </citation>
    <scope>NUCLEOTIDE SEQUENCE</scope>
    <source>
        <strain evidence="3">PC1</strain>
    </source>
</reference>
<dbReference type="InterPro" id="IPR041366">
    <property type="entry name" value="Pre-PUA"/>
</dbReference>
<feature type="non-terminal residue" evidence="3">
    <location>
        <position position="1"/>
    </location>
</feature>
<dbReference type="AlphaFoldDB" id="A0A146KMW2"/>
<feature type="domain" description="Pre-PUA" evidence="2">
    <location>
        <begin position="3"/>
        <end position="80"/>
    </location>
</feature>
<dbReference type="PANTHER" id="PTHR22798:SF0">
    <property type="entry name" value="MALIGNANT T-CELL-AMPLIFIED SEQUENCE 1"/>
    <property type="match status" value="1"/>
</dbReference>
<protein>
    <submittedName>
        <fullName evidence="3">MCT-1 protein-like protein</fullName>
    </submittedName>
</protein>